<name>A0ABN9DM95_9NEOB</name>
<evidence type="ECO:0000313" key="8">
    <source>
        <dbReference type="Proteomes" id="UP001162483"/>
    </source>
</evidence>
<evidence type="ECO:0000313" key="7">
    <source>
        <dbReference type="EMBL" id="CAI9572296.1"/>
    </source>
</evidence>
<feature type="domain" description="DBF4-type" evidence="6">
    <location>
        <begin position="48"/>
        <end position="97"/>
    </location>
</feature>
<organism evidence="7 8">
    <name type="scientific">Staurois parvus</name>
    <dbReference type="NCBI Taxonomy" id="386267"/>
    <lineage>
        <taxon>Eukaryota</taxon>
        <taxon>Metazoa</taxon>
        <taxon>Chordata</taxon>
        <taxon>Craniata</taxon>
        <taxon>Vertebrata</taxon>
        <taxon>Euteleostomi</taxon>
        <taxon>Amphibia</taxon>
        <taxon>Batrachia</taxon>
        <taxon>Anura</taxon>
        <taxon>Neobatrachia</taxon>
        <taxon>Ranoidea</taxon>
        <taxon>Ranidae</taxon>
        <taxon>Staurois</taxon>
    </lineage>
</organism>
<dbReference type="Gene3D" id="6.10.250.3410">
    <property type="entry name" value="DBF zinc finger"/>
    <property type="match status" value="1"/>
</dbReference>
<evidence type="ECO:0000256" key="4">
    <source>
        <dbReference type="PROSITE-ProRule" id="PRU00600"/>
    </source>
</evidence>
<keyword evidence="3" id="KW-0862">Zinc</keyword>
<dbReference type="InterPro" id="IPR038890">
    <property type="entry name" value="ZDBF2"/>
</dbReference>
<dbReference type="EMBL" id="CATNWA010014482">
    <property type="protein sequence ID" value="CAI9572296.1"/>
    <property type="molecule type" value="Genomic_DNA"/>
</dbReference>
<protein>
    <recommendedName>
        <fullName evidence="6">DBF4-type domain-containing protein</fullName>
    </recommendedName>
</protein>
<reference evidence="7" key="1">
    <citation type="submission" date="2023-05" db="EMBL/GenBank/DDBJ databases">
        <authorList>
            <person name="Stuckert A."/>
        </authorList>
    </citation>
    <scope>NUCLEOTIDE SEQUENCE</scope>
</reference>
<dbReference type="Pfam" id="PF07535">
    <property type="entry name" value="zf-DBF"/>
    <property type="match status" value="1"/>
</dbReference>
<dbReference type="InterPro" id="IPR006572">
    <property type="entry name" value="Znf_DBF"/>
</dbReference>
<keyword evidence="1" id="KW-0479">Metal-binding</keyword>
<evidence type="ECO:0000256" key="3">
    <source>
        <dbReference type="ARBA" id="ARBA00022833"/>
    </source>
</evidence>
<dbReference type="PANTHER" id="PTHR21639">
    <property type="entry name" value="DBF4-TYPE ZINC FINGER-CONTAINING PROTEIN 2"/>
    <property type="match status" value="1"/>
</dbReference>
<dbReference type="PROSITE" id="PS51265">
    <property type="entry name" value="ZF_DBF4"/>
    <property type="match status" value="1"/>
</dbReference>
<feature type="region of interest" description="Disordered" evidence="5">
    <location>
        <begin position="1"/>
        <end position="40"/>
    </location>
</feature>
<evidence type="ECO:0000259" key="6">
    <source>
        <dbReference type="PROSITE" id="PS51265"/>
    </source>
</evidence>
<keyword evidence="8" id="KW-1185">Reference proteome</keyword>
<dbReference type="InterPro" id="IPR038545">
    <property type="entry name" value="Znf_DBF_sf"/>
</dbReference>
<evidence type="ECO:0000256" key="5">
    <source>
        <dbReference type="SAM" id="MobiDB-lite"/>
    </source>
</evidence>
<feature type="non-terminal residue" evidence="7">
    <location>
        <position position="408"/>
    </location>
</feature>
<dbReference type="Proteomes" id="UP001162483">
    <property type="component" value="Unassembled WGS sequence"/>
</dbReference>
<dbReference type="PANTHER" id="PTHR21639:SF5">
    <property type="entry name" value="DBF4-TYPE ZINC FINGER-CONTAINING PROTEIN 2"/>
    <property type="match status" value="1"/>
</dbReference>
<sequence length="408" mass="45909">MHDKRRQSEEGSSASGHGVDKKNEVKLDGGNSGNGQVQEQLGSSLPPGYYRQGYCSCCQVHYINLEKHLASDQHRRISKLHKNRFSTSTLMERFLQDVHLYHPQNYHDTRPTYDDIPEVNVLTSSCEDRTCTLLQENQGAVSSSGRLTGLDKHCISESYRSRFNCNEKTFTQSHNTNPKEGQCSKTGENQQSICRSPLTTCQKALHKTVNTIPHTFHYSTLPLYSTSQLTANNSSFETPHAHCSGSTNQRETNYEKCKKCLGIPTSKNPTNDLQNSQFNFQGSYHHLTSGALFKNERIFKPQENKECFLRDHELCNESNKMKNDGKCKGFSLFKNKGIHLGKDNGTLVNEIIEAVIKKYCHESSSDKTTEKDEESVLSLNVPSITGDSTLSFDCVAPSELKEDHLKVA</sequence>
<feature type="compositionally biased region" description="Basic and acidic residues" evidence="5">
    <location>
        <begin position="18"/>
        <end position="27"/>
    </location>
</feature>
<comment type="caution">
    <text evidence="7">The sequence shown here is derived from an EMBL/GenBank/DDBJ whole genome shotgun (WGS) entry which is preliminary data.</text>
</comment>
<evidence type="ECO:0000256" key="1">
    <source>
        <dbReference type="ARBA" id="ARBA00022723"/>
    </source>
</evidence>
<accession>A0ABN9DM95</accession>
<gene>
    <name evidence="7" type="ORF">SPARVUS_LOCUS7416927</name>
</gene>
<keyword evidence="2 4" id="KW-0863">Zinc-finger</keyword>
<evidence type="ECO:0000256" key="2">
    <source>
        <dbReference type="ARBA" id="ARBA00022771"/>
    </source>
</evidence>
<proteinExistence type="predicted"/>